<reference evidence="1 2" key="1">
    <citation type="journal article" date="2022" name="New Phytol.">
        <title>Ecological generalism drives hyperdiversity of secondary metabolite gene clusters in xylarialean endophytes.</title>
        <authorList>
            <person name="Franco M.E.E."/>
            <person name="Wisecaver J.H."/>
            <person name="Arnold A.E."/>
            <person name="Ju Y.M."/>
            <person name="Slot J.C."/>
            <person name="Ahrendt S."/>
            <person name="Moore L.P."/>
            <person name="Eastman K.E."/>
            <person name="Scott K."/>
            <person name="Konkel Z."/>
            <person name="Mondo S.J."/>
            <person name="Kuo A."/>
            <person name="Hayes R.D."/>
            <person name="Haridas S."/>
            <person name="Andreopoulos B."/>
            <person name="Riley R."/>
            <person name="LaButti K."/>
            <person name="Pangilinan J."/>
            <person name="Lipzen A."/>
            <person name="Amirebrahimi M."/>
            <person name="Yan J."/>
            <person name="Adam C."/>
            <person name="Keymanesh K."/>
            <person name="Ng V."/>
            <person name="Louie K."/>
            <person name="Northen T."/>
            <person name="Drula E."/>
            <person name="Henrissat B."/>
            <person name="Hsieh H.M."/>
            <person name="Youens-Clark K."/>
            <person name="Lutzoni F."/>
            <person name="Miadlikowska J."/>
            <person name="Eastwood D.C."/>
            <person name="Hamelin R.C."/>
            <person name="Grigoriev I.V."/>
            <person name="U'Ren J.M."/>
        </authorList>
    </citation>
    <scope>NUCLEOTIDE SEQUENCE [LARGE SCALE GENOMIC DNA]</scope>
    <source>
        <strain evidence="1 2">CBS 119005</strain>
    </source>
</reference>
<accession>A0ACB9YT87</accession>
<sequence length="154" mass="16011">MGTAKPSSLSQQHSPEHHNPFGLRRLAFGALIALVTALIVGAAMGGGLGSAITKKEECDTSPLVVTSTESFLIPASTSAPTASTSAASTALVNYAAPEPSLVQTLDDNCPKLNNTILEDTNADQYRVTCGYRVLGNPSITTWSALVAYSLQDCV</sequence>
<evidence type="ECO:0000313" key="2">
    <source>
        <dbReference type="Proteomes" id="UP001497700"/>
    </source>
</evidence>
<protein>
    <submittedName>
        <fullName evidence="1">Uncharacterized protein</fullName>
    </submittedName>
</protein>
<proteinExistence type="predicted"/>
<gene>
    <name evidence="1" type="ORF">F4820DRAFT_431226</name>
</gene>
<dbReference type="EMBL" id="MU393531">
    <property type="protein sequence ID" value="KAI4862215.1"/>
    <property type="molecule type" value="Genomic_DNA"/>
</dbReference>
<name>A0ACB9YT87_9PEZI</name>
<organism evidence="1 2">
    <name type="scientific">Hypoxylon rubiginosum</name>
    <dbReference type="NCBI Taxonomy" id="110542"/>
    <lineage>
        <taxon>Eukaryota</taxon>
        <taxon>Fungi</taxon>
        <taxon>Dikarya</taxon>
        <taxon>Ascomycota</taxon>
        <taxon>Pezizomycotina</taxon>
        <taxon>Sordariomycetes</taxon>
        <taxon>Xylariomycetidae</taxon>
        <taxon>Xylariales</taxon>
        <taxon>Hypoxylaceae</taxon>
        <taxon>Hypoxylon</taxon>
    </lineage>
</organism>
<comment type="caution">
    <text evidence="1">The sequence shown here is derived from an EMBL/GenBank/DDBJ whole genome shotgun (WGS) entry which is preliminary data.</text>
</comment>
<keyword evidence="2" id="KW-1185">Reference proteome</keyword>
<dbReference type="Proteomes" id="UP001497700">
    <property type="component" value="Unassembled WGS sequence"/>
</dbReference>
<evidence type="ECO:0000313" key="1">
    <source>
        <dbReference type="EMBL" id="KAI4862215.1"/>
    </source>
</evidence>